<dbReference type="InterPro" id="IPR000182">
    <property type="entry name" value="GNAT_dom"/>
</dbReference>
<feature type="domain" description="N-acetyltransferase" evidence="6">
    <location>
        <begin position="3"/>
        <end position="156"/>
    </location>
</feature>
<dbReference type="GO" id="GO:0008999">
    <property type="term" value="F:protein-N-terminal-alanine acetyltransferase activity"/>
    <property type="evidence" value="ECO:0007669"/>
    <property type="project" value="UniProtKB-UniRule"/>
</dbReference>
<keyword evidence="3 5" id="KW-0808">Transferase</keyword>
<dbReference type="GO" id="GO:0005737">
    <property type="term" value="C:cytoplasm"/>
    <property type="evidence" value="ECO:0007669"/>
    <property type="project" value="UniProtKB-SubCell"/>
</dbReference>
<keyword evidence="4 5" id="KW-0012">Acyltransferase</keyword>
<dbReference type="InterPro" id="IPR016181">
    <property type="entry name" value="Acyl_CoA_acyltransferase"/>
</dbReference>
<keyword evidence="8" id="KW-1185">Reference proteome</keyword>
<dbReference type="EMBL" id="QUSW01000001">
    <property type="protein sequence ID" value="RQP26620.1"/>
    <property type="molecule type" value="Genomic_DNA"/>
</dbReference>
<comment type="subcellular location">
    <subcellularLocation>
        <location evidence="5">Cytoplasm</location>
    </subcellularLocation>
</comment>
<evidence type="ECO:0000259" key="6">
    <source>
        <dbReference type="PROSITE" id="PS51186"/>
    </source>
</evidence>
<gene>
    <name evidence="5 7" type="primary">rimI</name>
    <name evidence="7" type="ORF">DZC73_06380</name>
</gene>
<comment type="caution">
    <text evidence="5">Lacks conserved residue(s) required for the propagation of feature annotation.</text>
</comment>
<dbReference type="InterPro" id="IPR050680">
    <property type="entry name" value="YpeA/RimI_acetyltransf"/>
</dbReference>
<feature type="active site" description="Proton donor" evidence="5">
    <location>
        <position position="123"/>
    </location>
</feature>
<comment type="catalytic activity">
    <reaction evidence="5">
        <text>N-terminal L-alanyl-[ribosomal protein bS18] + acetyl-CoA = N-terminal N(alpha)-acetyl-L-alanyl-[ribosomal protein bS18] + CoA + H(+)</text>
        <dbReference type="Rhea" id="RHEA:43756"/>
        <dbReference type="Rhea" id="RHEA-COMP:10676"/>
        <dbReference type="Rhea" id="RHEA-COMP:10677"/>
        <dbReference type="ChEBI" id="CHEBI:15378"/>
        <dbReference type="ChEBI" id="CHEBI:57287"/>
        <dbReference type="ChEBI" id="CHEBI:57288"/>
        <dbReference type="ChEBI" id="CHEBI:64718"/>
        <dbReference type="ChEBI" id="CHEBI:83683"/>
        <dbReference type="EC" id="2.3.1.266"/>
    </reaction>
</comment>
<feature type="binding site" evidence="5">
    <location>
        <position position="116"/>
    </location>
    <ligand>
        <name>acetyl-CoA</name>
        <dbReference type="ChEBI" id="CHEBI:57288"/>
    </ligand>
</feature>
<dbReference type="EC" id="2.3.1.266" evidence="5"/>
<comment type="function">
    <text evidence="5">Acetylates the N-terminal alanine of ribosomal protein bS18.</text>
</comment>
<dbReference type="OrthoDB" id="9796919at2"/>
<dbReference type="HAMAP" id="MF_02210">
    <property type="entry name" value="RimI"/>
    <property type="match status" value="1"/>
</dbReference>
<feature type="active site" description="Proton acceptor" evidence="5">
    <location>
        <position position="111"/>
    </location>
</feature>
<evidence type="ECO:0000256" key="2">
    <source>
        <dbReference type="ARBA" id="ARBA00022490"/>
    </source>
</evidence>
<reference evidence="7 8" key="1">
    <citation type="submission" date="2018-08" db="EMBL/GenBank/DDBJ databases">
        <authorList>
            <person name="Khan S.A."/>
            <person name="Jeon C.O."/>
            <person name="Chun B.H."/>
            <person name="Jeong S.E."/>
        </authorList>
    </citation>
    <scope>NUCLEOTIDE SEQUENCE [LARGE SCALE GENOMIC DNA]</scope>
    <source>
        <strain evidence="7 8">S-16</strain>
    </source>
</reference>
<dbReference type="SUPFAM" id="SSF55729">
    <property type="entry name" value="Acyl-CoA N-acyltransferases (Nat)"/>
    <property type="match status" value="1"/>
</dbReference>
<evidence type="ECO:0000313" key="8">
    <source>
        <dbReference type="Proteomes" id="UP000267464"/>
    </source>
</evidence>
<evidence type="ECO:0000256" key="4">
    <source>
        <dbReference type="ARBA" id="ARBA00023315"/>
    </source>
</evidence>
<dbReference type="InterPro" id="IPR006464">
    <property type="entry name" value="AcTrfase_RimI/Ard1"/>
</dbReference>
<name>A0A3N7HW54_9BURK</name>
<dbReference type="RefSeq" id="WP_124539312.1">
    <property type="nucleotide sequence ID" value="NZ_QUSW01000001.1"/>
</dbReference>
<organism evidence="7 8">
    <name type="scientific">Piscinibacter terrae</name>
    <dbReference type="NCBI Taxonomy" id="2496871"/>
    <lineage>
        <taxon>Bacteria</taxon>
        <taxon>Pseudomonadati</taxon>
        <taxon>Pseudomonadota</taxon>
        <taxon>Betaproteobacteria</taxon>
        <taxon>Burkholderiales</taxon>
        <taxon>Sphaerotilaceae</taxon>
        <taxon>Piscinibacter</taxon>
    </lineage>
</organism>
<dbReference type="PANTHER" id="PTHR43420">
    <property type="entry name" value="ACETYLTRANSFERASE"/>
    <property type="match status" value="1"/>
</dbReference>
<accession>A0A3N7HW54</accession>
<proteinExistence type="inferred from homology"/>
<evidence type="ECO:0000256" key="3">
    <source>
        <dbReference type="ARBA" id="ARBA00022679"/>
    </source>
</evidence>
<keyword evidence="2 5" id="KW-0963">Cytoplasm</keyword>
<evidence type="ECO:0000256" key="5">
    <source>
        <dbReference type="HAMAP-Rule" id="MF_02210"/>
    </source>
</evidence>
<sequence>MSALVRDDFLPQRMMVSDLDEVAAIECAAYDFPWTRGNFIDSLAAGYHARVLRAPEGELIAYFVAMKGVDEMHLLNITVAPLEQGKGFGRRMLDEVASLSRLHGADRLWLEVRLSNQRARDLYLQYGFRHIGVRKGYYPALHGKREDANVMSLELGRLHAVE</sequence>
<dbReference type="Pfam" id="PF00583">
    <property type="entry name" value="Acetyltransf_1"/>
    <property type="match status" value="1"/>
</dbReference>
<dbReference type="PROSITE" id="PS51186">
    <property type="entry name" value="GNAT"/>
    <property type="match status" value="1"/>
</dbReference>
<dbReference type="InterPro" id="IPR043690">
    <property type="entry name" value="RimI"/>
</dbReference>
<comment type="caution">
    <text evidence="7">The sequence shown here is derived from an EMBL/GenBank/DDBJ whole genome shotgun (WGS) entry which is preliminary data.</text>
</comment>
<dbReference type="Gene3D" id="3.40.630.30">
    <property type="match status" value="1"/>
</dbReference>
<dbReference type="AlphaFoldDB" id="A0A3N7HW54"/>
<dbReference type="CDD" id="cd04301">
    <property type="entry name" value="NAT_SF"/>
    <property type="match status" value="1"/>
</dbReference>
<dbReference type="PANTHER" id="PTHR43420:SF44">
    <property type="entry name" value="ACETYLTRANSFERASE YPEA"/>
    <property type="match status" value="1"/>
</dbReference>
<protein>
    <recommendedName>
        <fullName evidence="5">[Ribosomal protein bS18]-alanine N-acetyltransferase</fullName>
        <ecNumber evidence="5">2.3.1.266</ecNumber>
    </recommendedName>
</protein>
<dbReference type="Proteomes" id="UP000267464">
    <property type="component" value="Unassembled WGS sequence"/>
</dbReference>
<evidence type="ECO:0000256" key="1">
    <source>
        <dbReference type="ARBA" id="ARBA00005395"/>
    </source>
</evidence>
<evidence type="ECO:0000313" key="7">
    <source>
        <dbReference type="EMBL" id="RQP26620.1"/>
    </source>
</evidence>
<reference evidence="7 8" key="2">
    <citation type="submission" date="2018-12" db="EMBL/GenBank/DDBJ databases">
        <title>Rhizobacter gummiphilus sp. nov., a rubber-degrading bacterium isolated from the soil of a botanical garden in Japan.</title>
        <authorList>
            <person name="Shunsuke S.S."/>
        </authorList>
    </citation>
    <scope>NUCLEOTIDE SEQUENCE [LARGE SCALE GENOMIC DNA]</scope>
    <source>
        <strain evidence="7 8">S-16</strain>
    </source>
</reference>
<dbReference type="NCBIfam" id="TIGR01575">
    <property type="entry name" value="rimI"/>
    <property type="match status" value="1"/>
</dbReference>
<comment type="similarity">
    <text evidence="1 5">Belongs to the acetyltransferase family. RimI subfamily.</text>
</comment>